<dbReference type="SUPFAM" id="SSF56112">
    <property type="entry name" value="Protein kinase-like (PK-like)"/>
    <property type="match status" value="1"/>
</dbReference>
<sequence>MESVEAAGQLEQRNSSTDIIIEELKELAKSMLETTEAVRRRTHNGEGVKSYQALLNSLESSAVVSKQNVDIKVHSNYHDPIHGFSLSGKPEKEFISSIDALGYPIPGGYHETKRSSMEQSPSCNVDLENIEETFTEDGVESYDNNAVLAENVFNLQQEKVISNNHIPTVDCSADSDDNIYDGVKTQVVFKAVDPVLYQEISSCTWQPEPLRLRVDTGETVEDSSEEEEADDDGVEGGANYEIKKVFRVPSFPFGGGVGDEEARLLGKMFSDTIRRGGLSASIKPLHITKKQLVNYEYEESFTTKEQRFSFKPTSPFEFVVELERDAVFDAVRAREERRREFRRLAKEGKAPVTMGSFNLRVIMDPLKTGFEEEKNFPIERGTIVADRYQIIELLGKATFSRAVRCYDLHQPIYDDDNDDENENTSMANTTNKNDVEGNESNTTEKKKKKIAGYAEVCLKIINNSKDFFDQSLDEIRLLNLINKYKDPDKAHVIRLIDSFYYKEHTMLVTELLSDNLYEYSKYNREEEDTFYFTISRLRRIARQITEALTYVHSLNLIHADLKPENILFVSHRRCIVKVIDFGSSCFLSDHLSSYIQSRSYRAPEVILGCDYDGRIDVWSLGAILVELVTGEVLFTSETVPEMLARIVYVCGEPLPRRMLWEGRHTAKFINKFGCIYEQGNKDGDDAGEDSSYYYLYTPVMQTMDAKRTEEKNTENNEKICNGEEKTKESPDEGPYSVLRKKLAAHNVTDPAFISFVEACLTLDHKKRPRSKDLLSHPFLAESD</sequence>
<evidence type="ECO:0000256" key="5">
    <source>
        <dbReference type="ARBA" id="ARBA00022840"/>
    </source>
</evidence>
<keyword evidence="5" id="KW-0067">ATP-binding</keyword>
<dbReference type="VEuPathDB" id="TriTrypDB:TM35_000291540"/>
<feature type="region of interest" description="Disordered" evidence="6">
    <location>
        <begin position="414"/>
        <end position="444"/>
    </location>
</feature>
<feature type="domain" description="Protein kinase" evidence="7">
    <location>
        <begin position="388"/>
        <end position="779"/>
    </location>
</feature>
<dbReference type="InterPro" id="IPR000719">
    <property type="entry name" value="Prot_kinase_dom"/>
</dbReference>
<evidence type="ECO:0000256" key="3">
    <source>
        <dbReference type="ARBA" id="ARBA00022741"/>
    </source>
</evidence>
<feature type="region of interest" description="Disordered" evidence="6">
    <location>
        <begin position="215"/>
        <end position="235"/>
    </location>
</feature>
<dbReference type="GO" id="GO:0005524">
    <property type="term" value="F:ATP binding"/>
    <property type="evidence" value="ECO:0007669"/>
    <property type="project" value="UniProtKB-KW"/>
</dbReference>
<dbReference type="GO" id="GO:0004674">
    <property type="term" value="F:protein serine/threonine kinase activity"/>
    <property type="evidence" value="ECO:0007669"/>
    <property type="project" value="UniProtKB-KW"/>
</dbReference>
<keyword evidence="3" id="KW-0547">Nucleotide-binding</keyword>
<dbReference type="InterPro" id="IPR011009">
    <property type="entry name" value="Kinase-like_dom_sf"/>
</dbReference>
<keyword evidence="9" id="KW-1185">Reference proteome</keyword>
<dbReference type="PANTHER" id="PTHR24058:SF124">
    <property type="entry name" value="PROTEIN KINASE SUPERFAMILY PROTEIN"/>
    <property type="match status" value="1"/>
</dbReference>
<dbReference type="AlphaFoldDB" id="A0A1X0NNI0"/>
<dbReference type="RefSeq" id="XP_028880338.1">
    <property type="nucleotide sequence ID" value="XM_029028311.1"/>
</dbReference>
<name>A0A1X0NNI0_9TRYP</name>
<keyword evidence="4 8" id="KW-0418">Kinase</keyword>
<dbReference type="PANTHER" id="PTHR24058">
    <property type="entry name" value="DUAL SPECIFICITY PROTEIN KINASE"/>
    <property type="match status" value="1"/>
</dbReference>
<evidence type="ECO:0000256" key="2">
    <source>
        <dbReference type="ARBA" id="ARBA00022679"/>
    </source>
</evidence>
<evidence type="ECO:0000259" key="7">
    <source>
        <dbReference type="PROSITE" id="PS50011"/>
    </source>
</evidence>
<dbReference type="GeneID" id="39988091"/>
<dbReference type="Pfam" id="PF00069">
    <property type="entry name" value="Pkinase"/>
    <property type="match status" value="1"/>
</dbReference>
<organism evidence="8 9">
    <name type="scientific">Trypanosoma theileri</name>
    <dbReference type="NCBI Taxonomy" id="67003"/>
    <lineage>
        <taxon>Eukaryota</taxon>
        <taxon>Discoba</taxon>
        <taxon>Euglenozoa</taxon>
        <taxon>Kinetoplastea</taxon>
        <taxon>Metakinetoplastina</taxon>
        <taxon>Trypanosomatida</taxon>
        <taxon>Trypanosomatidae</taxon>
        <taxon>Trypanosoma</taxon>
    </lineage>
</organism>
<dbReference type="InterPro" id="IPR008271">
    <property type="entry name" value="Ser/Thr_kinase_AS"/>
</dbReference>
<evidence type="ECO:0000256" key="1">
    <source>
        <dbReference type="ARBA" id="ARBA00022527"/>
    </source>
</evidence>
<comment type="caution">
    <text evidence="8">The sequence shown here is derived from an EMBL/GenBank/DDBJ whole genome shotgun (WGS) entry which is preliminary data.</text>
</comment>
<keyword evidence="2" id="KW-0808">Transferase</keyword>
<dbReference type="InterPro" id="IPR050494">
    <property type="entry name" value="Ser_Thr_dual-spec_kinase"/>
</dbReference>
<dbReference type="EMBL" id="NBCO01000029">
    <property type="protein sequence ID" value="ORC86272.1"/>
    <property type="molecule type" value="Genomic_DNA"/>
</dbReference>
<keyword evidence="1" id="KW-0723">Serine/threonine-protein kinase</keyword>
<evidence type="ECO:0000256" key="4">
    <source>
        <dbReference type="ARBA" id="ARBA00022777"/>
    </source>
</evidence>
<accession>A0A1X0NNI0</accession>
<reference evidence="8 9" key="1">
    <citation type="submission" date="2017-03" db="EMBL/GenBank/DDBJ databases">
        <title>An alternative strategy for trypanosome survival in the mammalian bloodstream revealed through genome and transcriptome analysis of the ubiquitous bovine parasite Trypanosoma (Megatrypanum) theileri.</title>
        <authorList>
            <person name="Kelly S."/>
            <person name="Ivens A."/>
            <person name="Mott A."/>
            <person name="O'Neill E."/>
            <person name="Emms D."/>
            <person name="Macleod O."/>
            <person name="Voorheis P."/>
            <person name="Matthews J."/>
            <person name="Matthews K."/>
            <person name="Carrington M."/>
        </authorList>
    </citation>
    <scope>NUCLEOTIDE SEQUENCE [LARGE SCALE GENOMIC DNA]</scope>
    <source>
        <strain evidence="8">Edinburgh</strain>
    </source>
</reference>
<protein>
    <submittedName>
        <fullName evidence="8">Protein kinase</fullName>
    </submittedName>
</protein>
<dbReference type="STRING" id="67003.A0A1X0NNI0"/>
<dbReference type="SMART" id="SM00220">
    <property type="entry name" value="S_TKc"/>
    <property type="match status" value="1"/>
</dbReference>
<evidence type="ECO:0000313" key="9">
    <source>
        <dbReference type="Proteomes" id="UP000192257"/>
    </source>
</evidence>
<feature type="region of interest" description="Disordered" evidence="6">
    <location>
        <begin position="708"/>
        <end position="733"/>
    </location>
</feature>
<gene>
    <name evidence="8" type="ORF">TM35_000291540</name>
</gene>
<dbReference type="Proteomes" id="UP000192257">
    <property type="component" value="Unassembled WGS sequence"/>
</dbReference>
<dbReference type="PROSITE" id="PS00108">
    <property type="entry name" value="PROTEIN_KINASE_ST"/>
    <property type="match status" value="1"/>
</dbReference>
<dbReference type="Gene3D" id="3.30.200.20">
    <property type="entry name" value="Phosphorylase Kinase, domain 1"/>
    <property type="match status" value="1"/>
</dbReference>
<evidence type="ECO:0000256" key="6">
    <source>
        <dbReference type="SAM" id="MobiDB-lite"/>
    </source>
</evidence>
<dbReference type="Gene3D" id="1.10.510.10">
    <property type="entry name" value="Transferase(Phosphotransferase) domain 1"/>
    <property type="match status" value="1"/>
</dbReference>
<feature type="compositionally biased region" description="Acidic residues" evidence="6">
    <location>
        <begin position="218"/>
        <end position="234"/>
    </location>
</feature>
<dbReference type="OrthoDB" id="9332038at2759"/>
<feature type="compositionally biased region" description="Basic and acidic residues" evidence="6">
    <location>
        <begin position="708"/>
        <end position="730"/>
    </location>
</feature>
<evidence type="ECO:0000313" key="8">
    <source>
        <dbReference type="EMBL" id="ORC86272.1"/>
    </source>
</evidence>
<proteinExistence type="predicted"/>
<dbReference type="CDD" id="cd14133">
    <property type="entry name" value="PKc_DYRK_like"/>
    <property type="match status" value="1"/>
</dbReference>
<dbReference type="PROSITE" id="PS50011">
    <property type="entry name" value="PROTEIN_KINASE_DOM"/>
    <property type="match status" value="1"/>
</dbReference>